<sequence length="45" mass="5526">MHFIVIRRALGKVDKDRENSIEKSRNVKIIEIYNRRIAKMHVYQR</sequence>
<protein>
    <submittedName>
        <fullName evidence="1">Uncharacterized protein</fullName>
    </submittedName>
</protein>
<reference evidence="2" key="1">
    <citation type="submission" date="2009-11" db="EMBL/GenBank/DDBJ databases">
        <title>Genome sequencing of Bartonella species and comparative genomics.</title>
        <authorList>
            <person name="Engel P."/>
            <person name="Salzburger W."/>
            <person name="Marius L."/>
            <person name="Chao-Chin C."/>
            <person name="Soichi M."/>
            <person name="Christa L."/>
            <person name="Alexandra C."/>
            <person name="Aurelie L."/>
            <person name="Claudine M."/>
            <person name="Stephan S.C."/>
            <person name="Christoph D."/>
        </authorList>
    </citation>
    <scope>NUCLEOTIDE SEQUENCE [LARGE SCALE GENOMIC DNA]</scope>
    <source>
        <strain evidence="2">CIP 104772 / 73</strain>
    </source>
</reference>
<reference evidence="1 2" key="2">
    <citation type="journal article" date="2011" name="PLoS Genet.">
        <title>Parallel evolution of a type IV secretion system in radiating lineages of the host-restricted bacterial pathogen Bartonella.</title>
        <authorList>
            <person name="Engel P."/>
            <person name="Salzburger W."/>
            <person name="Liesch M."/>
            <person name="Chang C.C."/>
            <person name="Maruyama S."/>
            <person name="Lanz C."/>
            <person name="Calteau A."/>
            <person name="Lajus A."/>
            <person name="Medigue C."/>
            <person name="Schuster S.C."/>
            <person name="Dehio C."/>
        </authorList>
    </citation>
    <scope>NUCLEOTIDE SEQUENCE [LARGE SCALE GENOMIC DNA]</scope>
    <source>
        <strain evidence="2">CIP 104772 / 73</strain>
    </source>
</reference>
<dbReference type="HOGENOM" id="CLU_3196544_0_0_5"/>
<accession>E6YH72</accession>
<dbReference type="EMBL" id="FN645454">
    <property type="protein sequence ID" value="CBI76210.1"/>
    <property type="molecule type" value="Genomic_DNA"/>
</dbReference>
<dbReference type="Proteomes" id="UP000009101">
    <property type="component" value="Chromosome"/>
</dbReference>
<proteinExistence type="predicted"/>
<organism evidence="1 2">
    <name type="scientific">Bartonella clarridgeiae (strain CCUG 45776 / CIP 104772 / 73)</name>
    <dbReference type="NCBI Taxonomy" id="696125"/>
    <lineage>
        <taxon>Bacteria</taxon>
        <taxon>Pseudomonadati</taxon>
        <taxon>Pseudomonadota</taxon>
        <taxon>Alphaproteobacteria</taxon>
        <taxon>Hyphomicrobiales</taxon>
        <taxon>Bartonellaceae</taxon>
        <taxon>Bartonella</taxon>
    </lineage>
</organism>
<evidence type="ECO:0000313" key="1">
    <source>
        <dbReference type="EMBL" id="CBI76210.1"/>
    </source>
</evidence>
<gene>
    <name evidence="1" type="ordered locus">BARCL_0529</name>
</gene>
<dbReference type="AlphaFoldDB" id="E6YH72"/>
<evidence type="ECO:0000313" key="2">
    <source>
        <dbReference type="Proteomes" id="UP000009101"/>
    </source>
</evidence>
<keyword evidence="2" id="KW-1185">Reference proteome</keyword>
<dbReference type="KEGG" id="bcd:BARCL_0529"/>
<name>E6YH72_BARC7</name>